<evidence type="ECO:0000256" key="1">
    <source>
        <dbReference type="ARBA" id="ARBA00004651"/>
    </source>
</evidence>
<evidence type="ECO:0000256" key="9">
    <source>
        <dbReference type="ARBA" id="ARBA00031636"/>
    </source>
</evidence>
<evidence type="ECO:0000256" key="8">
    <source>
        <dbReference type="ARBA" id="ARBA00023136"/>
    </source>
</evidence>
<dbReference type="PIRSF" id="PIRSF006603">
    <property type="entry name" value="DinF"/>
    <property type="match status" value="1"/>
</dbReference>
<dbReference type="Pfam" id="PF01554">
    <property type="entry name" value="MatE"/>
    <property type="match status" value="2"/>
</dbReference>
<feature type="transmembrane region" description="Helical" evidence="10">
    <location>
        <begin position="289"/>
        <end position="308"/>
    </location>
</feature>
<dbReference type="InterPro" id="IPR002528">
    <property type="entry name" value="MATE_fam"/>
</dbReference>
<evidence type="ECO:0000256" key="10">
    <source>
        <dbReference type="SAM" id="Phobius"/>
    </source>
</evidence>
<dbReference type="EMBL" id="FOJA01000001">
    <property type="protein sequence ID" value="SEW16061.1"/>
    <property type="molecule type" value="Genomic_DNA"/>
</dbReference>
<comment type="subcellular location">
    <subcellularLocation>
        <location evidence="1">Cell membrane</location>
        <topology evidence="1">Multi-pass membrane protein</topology>
    </subcellularLocation>
</comment>
<proteinExistence type="predicted"/>
<gene>
    <name evidence="11" type="ORF">SAMN04487945_1833</name>
</gene>
<keyword evidence="4" id="KW-1003">Cell membrane</keyword>
<evidence type="ECO:0000256" key="6">
    <source>
        <dbReference type="ARBA" id="ARBA00022989"/>
    </source>
</evidence>
<feature type="transmembrane region" description="Helical" evidence="10">
    <location>
        <begin position="469"/>
        <end position="495"/>
    </location>
</feature>
<keyword evidence="7" id="KW-0406">Ion transport</keyword>
<reference evidence="11 12" key="1">
    <citation type="submission" date="2016-10" db="EMBL/GenBank/DDBJ databases">
        <authorList>
            <person name="de Groot N.N."/>
        </authorList>
    </citation>
    <scope>NUCLEOTIDE SEQUENCE [LARGE SCALE GENOMIC DNA]</scope>
    <source>
        <strain evidence="11 12">CGMCC 1.5337</strain>
    </source>
</reference>
<dbReference type="PANTHER" id="PTHR43298">
    <property type="entry name" value="MULTIDRUG RESISTANCE PROTEIN NORM-RELATED"/>
    <property type="match status" value="1"/>
</dbReference>
<dbReference type="STRING" id="355548.SAMN04487945_1833"/>
<dbReference type="NCBIfam" id="TIGR00797">
    <property type="entry name" value="matE"/>
    <property type="match status" value="1"/>
</dbReference>
<evidence type="ECO:0000313" key="11">
    <source>
        <dbReference type="EMBL" id="SEW16061.1"/>
    </source>
</evidence>
<evidence type="ECO:0000256" key="7">
    <source>
        <dbReference type="ARBA" id="ARBA00023065"/>
    </source>
</evidence>
<feature type="transmembrane region" description="Helical" evidence="10">
    <location>
        <begin position="164"/>
        <end position="185"/>
    </location>
</feature>
<dbReference type="CDD" id="cd13137">
    <property type="entry name" value="MATE_NorM_like"/>
    <property type="match status" value="1"/>
</dbReference>
<dbReference type="InterPro" id="IPR048279">
    <property type="entry name" value="MdtK-like"/>
</dbReference>
<organism evidence="11 12">
    <name type="scientific">Halobacterium jilantaiense</name>
    <dbReference type="NCBI Taxonomy" id="355548"/>
    <lineage>
        <taxon>Archaea</taxon>
        <taxon>Methanobacteriati</taxon>
        <taxon>Methanobacteriota</taxon>
        <taxon>Stenosarchaea group</taxon>
        <taxon>Halobacteria</taxon>
        <taxon>Halobacteriales</taxon>
        <taxon>Halobacteriaceae</taxon>
        <taxon>Halobacterium</taxon>
    </lineage>
</organism>
<evidence type="ECO:0000256" key="5">
    <source>
        <dbReference type="ARBA" id="ARBA00022692"/>
    </source>
</evidence>
<feature type="transmembrane region" description="Helical" evidence="10">
    <location>
        <begin position="126"/>
        <end position="144"/>
    </location>
</feature>
<keyword evidence="2" id="KW-0813">Transport</keyword>
<dbReference type="AlphaFoldDB" id="A0A1I0PP84"/>
<name>A0A1I0PP84_9EURY</name>
<feature type="transmembrane region" description="Helical" evidence="10">
    <location>
        <begin position="385"/>
        <end position="404"/>
    </location>
</feature>
<evidence type="ECO:0000256" key="3">
    <source>
        <dbReference type="ARBA" id="ARBA00022449"/>
    </source>
</evidence>
<dbReference type="GO" id="GO:0042910">
    <property type="term" value="F:xenobiotic transmembrane transporter activity"/>
    <property type="evidence" value="ECO:0007669"/>
    <property type="project" value="InterPro"/>
</dbReference>
<keyword evidence="12" id="KW-1185">Reference proteome</keyword>
<dbReference type="InterPro" id="IPR050222">
    <property type="entry name" value="MATE_MdtK"/>
</dbReference>
<evidence type="ECO:0000313" key="12">
    <source>
        <dbReference type="Proteomes" id="UP000198518"/>
    </source>
</evidence>
<dbReference type="Proteomes" id="UP000198518">
    <property type="component" value="Unassembled WGS sequence"/>
</dbReference>
<accession>A0A1I0PP84</accession>
<feature type="transmembrane region" description="Helical" evidence="10">
    <location>
        <begin position="353"/>
        <end position="373"/>
    </location>
</feature>
<evidence type="ECO:0000256" key="2">
    <source>
        <dbReference type="ARBA" id="ARBA00022448"/>
    </source>
</evidence>
<dbReference type="GO" id="GO:0005886">
    <property type="term" value="C:plasma membrane"/>
    <property type="evidence" value="ECO:0007669"/>
    <property type="project" value="UniProtKB-SubCell"/>
</dbReference>
<keyword evidence="6 10" id="KW-1133">Transmembrane helix</keyword>
<keyword evidence="3" id="KW-0050">Antiport</keyword>
<keyword evidence="5 10" id="KW-0812">Transmembrane</keyword>
<dbReference type="PANTHER" id="PTHR43298:SF2">
    <property type="entry name" value="FMN_FAD EXPORTER YEEO-RELATED"/>
    <property type="match status" value="1"/>
</dbReference>
<dbReference type="GO" id="GO:0006811">
    <property type="term" value="P:monoatomic ion transport"/>
    <property type="evidence" value="ECO:0007669"/>
    <property type="project" value="UniProtKB-KW"/>
</dbReference>
<feature type="transmembrane region" description="Helical" evidence="10">
    <location>
        <begin position="87"/>
        <end position="106"/>
    </location>
</feature>
<feature type="transmembrane region" description="Helical" evidence="10">
    <location>
        <begin position="416"/>
        <end position="449"/>
    </location>
</feature>
<feature type="transmembrane region" description="Helical" evidence="10">
    <location>
        <begin position="60"/>
        <end position="81"/>
    </location>
</feature>
<sequence>MPSSRDRVQAALALFRNRVQALLALFPALLARLGLVDRSKGEEAFDLAVPAMVTGGLRTLLRTADFLMVSIAAGSTAVAALEFGFQYYFIPFGLALALTSGTISVVSRFKGAGDHADANFAIKQSLWLSLLVSVPITVGTWEYADVLVGLLASDAETTRLGADYLRVVMLSVVFRFWSMTAARALAGAGDTRTPMYVRLVTLPTNIALNAVLIFGLWVFPELGVVGAAWGTAIANTVAGVVFFAILVSGRWDVTLELGGKQWDWGVASEIVRVALPLAGTRLSRTFGRFPFLFVLGLFGPAVVAAYAIGRRVMLLALMPAWGYSTASSTLVGQRLGADDPDEAAEYGWQTLRIALVTQLLIGAALFVAATPVARAFDAGNLDLTVTFIRVFGLSVAGFSVARTLRGGLRGAGDTRWPLYGGLLGTYVVRLPLAFLALPVGQVIAAGPWAVDLTLQSFSLGPVTVPTVALGVFTIPGVSFAPGMGWGLAAIFVAILGDMYTRAAVNLVRFRSGAWRAYGRPTTAD</sequence>
<feature type="transmembrane region" description="Helical" evidence="10">
    <location>
        <begin position="225"/>
        <end position="247"/>
    </location>
</feature>
<protein>
    <recommendedName>
        <fullName evidence="9">Multidrug-efflux transporter</fullName>
    </recommendedName>
</protein>
<evidence type="ECO:0000256" key="4">
    <source>
        <dbReference type="ARBA" id="ARBA00022475"/>
    </source>
</evidence>
<dbReference type="RefSeq" id="WP_089668998.1">
    <property type="nucleotide sequence ID" value="NZ_FOJA01000001.1"/>
</dbReference>
<feature type="transmembrane region" description="Helical" evidence="10">
    <location>
        <begin position="197"/>
        <end position="219"/>
    </location>
</feature>
<dbReference type="OrthoDB" id="213143at2157"/>
<dbReference type="GO" id="GO:0015297">
    <property type="term" value="F:antiporter activity"/>
    <property type="evidence" value="ECO:0007669"/>
    <property type="project" value="UniProtKB-KW"/>
</dbReference>
<keyword evidence="8 10" id="KW-0472">Membrane</keyword>